<accession>A0ACC2S8D4</accession>
<name>A0ACC2S8D4_9FUNG</name>
<proteinExistence type="predicted"/>
<keyword evidence="2" id="KW-1185">Reference proteome</keyword>
<evidence type="ECO:0000313" key="1">
    <source>
        <dbReference type="EMBL" id="KAJ9058555.1"/>
    </source>
</evidence>
<protein>
    <submittedName>
        <fullName evidence="1">Uncharacterized protein</fullName>
    </submittedName>
</protein>
<dbReference type="Proteomes" id="UP001165960">
    <property type="component" value="Unassembled WGS sequence"/>
</dbReference>
<sequence>MDPDFNPEICLNLSYFKDYLKVFRRVDDNIIPKLNDAKTKSAESCTTFLQSLSETYSKREQAINFCAKLVNERLESFRKETQSEPTNSSLRAHLYAEETKLRYIKNEYEVENIVRSRSFRVFCDRCRSFVPSKGLDDFLITQPIFSQNST</sequence>
<organism evidence="1 2">
    <name type="scientific">Entomophthora muscae</name>
    <dbReference type="NCBI Taxonomy" id="34485"/>
    <lineage>
        <taxon>Eukaryota</taxon>
        <taxon>Fungi</taxon>
        <taxon>Fungi incertae sedis</taxon>
        <taxon>Zoopagomycota</taxon>
        <taxon>Entomophthoromycotina</taxon>
        <taxon>Entomophthoromycetes</taxon>
        <taxon>Entomophthorales</taxon>
        <taxon>Entomophthoraceae</taxon>
        <taxon>Entomophthora</taxon>
    </lineage>
</organism>
<evidence type="ECO:0000313" key="2">
    <source>
        <dbReference type="Proteomes" id="UP001165960"/>
    </source>
</evidence>
<gene>
    <name evidence="1" type="ORF">DSO57_1011010</name>
</gene>
<reference evidence="1" key="1">
    <citation type="submission" date="2022-04" db="EMBL/GenBank/DDBJ databases">
        <title>Genome of the entomopathogenic fungus Entomophthora muscae.</title>
        <authorList>
            <person name="Elya C."/>
            <person name="Lovett B.R."/>
            <person name="Lee E."/>
            <person name="Macias A.M."/>
            <person name="Hajek A.E."/>
            <person name="De Bivort B.L."/>
            <person name="Kasson M.T."/>
            <person name="De Fine Licht H.H."/>
            <person name="Stajich J.E."/>
        </authorList>
    </citation>
    <scope>NUCLEOTIDE SEQUENCE</scope>
    <source>
        <strain evidence="1">Berkeley</strain>
    </source>
</reference>
<comment type="caution">
    <text evidence="1">The sequence shown here is derived from an EMBL/GenBank/DDBJ whole genome shotgun (WGS) entry which is preliminary data.</text>
</comment>
<dbReference type="EMBL" id="QTSX02005717">
    <property type="protein sequence ID" value="KAJ9058555.1"/>
    <property type="molecule type" value="Genomic_DNA"/>
</dbReference>